<sequence>MGRHSCCVKQKLRKGLWSPEEDEKLYNYITRFGVGCWSSVPKLAGLQRCGKSCRLRWINYLRPDLKRGMFSQQEEDLIISLHEVLGNRWAQIAAKLPGRTDNEIKNFWNSCLKKKLMKQGIDPTTHKPITEVVEVKEEKNITENKAYMQMPQSNIKGLPTVSSTFTPQEPTFLLNDTSPYNYSNGLADKQVYDPFSYFEFQAGSDQSGYNNTNLVSQYHPSLRSVDQNQFETNSNFAFSSIPTFDQGNMSAADFSENSAASRVSSFFLNEAKESSSNSTSNKSNYTGFQMNNLVENAAFSWDISENKLNSMFQFQVNGIKSEEMSTPSSWHDQGPLHTQNSVDFTSYHTLTSLSEDLTAASFDVFQQIS</sequence>
<dbReference type="SMART" id="SM00717">
    <property type="entry name" value="SANT"/>
    <property type="match status" value="2"/>
</dbReference>
<dbReference type="PANTHER" id="PTHR47997:SF34">
    <property type="entry name" value="TRANSCRIPTION FACTOR MYB86-LIKE"/>
    <property type="match status" value="1"/>
</dbReference>
<organism evidence="9">
    <name type="scientific">Dimocarpus longan</name>
    <dbReference type="NCBI Taxonomy" id="128017"/>
    <lineage>
        <taxon>Eukaryota</taxon>
        <taxon>Viridiplantae</taxon>
        <taxon>Streptophyta</taxon>
        <taxon>Embryophyta</taxon>
        <taxon>Tracheophyta</taxon>
        <taxon>Spermatophyta</taxon>
        <taxon>Magnoliopsida</taxon>
        <taxon>eudicotyledons</taxon>
        <taxon>Gunneridae</taxon>
        <taxon>Pentapetalae</taxon>
        <taxon>rosids</taxon>
        <taxon>malvids</taxon>
        <taxon>Sapindales</taxon>
        <taxon>Sapindaceae</taxon>
        <taxon>Dimocarpus</taxon>
    </lineage>
</organism>
<dbReference type="GO" id="GO:0003677">
    <property type="term" value="F:DNA binding"/>
    <property type="evidence" value="ECO:0007669"/>
    <property type="project" value="UniProtKB-KW"/>
</dbReference>
<dbReference type="PROSITE" id="PS51294">
    <property type="entry name" value="HTH_MYB"/>
    <property type="match status" value="2"/>
</dbReference>
<dbReference type="Gene3D" id="1.10.10.60">
    <property type="entry name" value="Homeodomain-like"/>
    <property type="match status" value="2"/>
</dbReference>
<comment type="subcellular location">
    <subcellularLocation>
        <location evidence="1">Nucleus</location>
    </subcellularLocation>
</comment>
<dbReference type="SUPFAM" id="SSF46689">
    <property type="entry name" value="Homeodomain-like"/>
    <property type="match status" value="1"/>
</dbReference>
<feature type="domain" description="Myb-like" evidence="7">
    <location>
        <begin position="9"/>
        <end position="61"/>
    </location>
</feature>
<evidence type="ECO:0000256" key="2">
    <source>
        <dbReference type="ARBA" id="ARBA00022737"/>
    </source>
</evidence>
<dbReference type="GO" id="GO:0005634">
    <property type="term" value="C:nucleus"/>
    <property type="evidence" value="ECO:0007669"/>
    <property type="project" value="UniProtKB-SubCell"/>
</dbReference>
<keyword evidence="6" id="KW-0539">Nucleus</keyword>
<dbReference type="FunFam" id="1.10.10.60:FF:000158">
    <property type="entry name" value="MYB transcription factor"/>
    <property type="match status" value="1"/>
</dbReference>
<protein>
    <submittedName>
        <fullName evidence="9">MYB transcription factor 9</fullName>
    </submittedName>
</protein>
<feature type="domain" description="HTH myb-type" evidence="8">
    <location>
        <begin position="62"/>
        <end position="116"/>
    </location>
</feature>
<dbReference type="InterPro" id="IPR009057">
    <property type="entry name" value="Homeodomain-like_sf"/>
</dbReference>
<dbReference type="PROSITE" id="PS50090">
    <property type="entry name" value="MYB_LIKE"/>
    <property type="match status" value="2"/>
</dbReference>
<evidence type="ECO:0000256" key="4">
    <source>
        <dbReference type="ARBA" id="ARBA00023125"/>
    </source>
</evidence>
<accession>A0A4D6UZQ1</accession>
<dbReference type="InterPro" id="IPR017930">
    <property type="entry name" value="Myb_dom"/>
</dbReference>
<dbReference type="InterPro" id="IPR051953">
    <property type="entry name" value="Plant_SW-associated_TFs"/>
</dbReference>
<dbReference type="Pfam" id="PF00249">
    <property type="entry name" value="Myb_DNA-binding"/>
    <property type="match status" value="2"/>
</dbReference>
<dbReference type="FunFam" id="1.10.10.60:FF:000268">
    <property type="entry name" value="Transcription factor MYB86"/>
    <property type="match status" value="1"/>
</dbReference>
<feature type="domain" description="HTH myb-type" evidence="8">
    <location>
        <begin position="9"/>
        <end position="61"/>
    </location>
</feature>
<evidence type="ECO:0000256" key="3">
    <source>
        <dbReference type="ARBA" id="ARBA00023015"/>
    </source>
</evidence>
<evidence type="ECO:0000313" key="9">
    <source>
        <dbReference type="EMBL" id="QCH41121.1"/>
    </source>
</evidence>
<dbReference type="AlphaFoldDB" id="A0A4D6UZQ1"/>
<evidence type="ECO:0000256" key="6">
    <source>
        <dbReference type="ARBA" id="ARBA00023242"/>
    </source>
</evidence>
<dbReference type="EMBL" id="MK030151">
    <property type="protein sequence ID" value="QCH41121.1"/>
    <property type="molecule type" value="mRNA"/>
</dbReference>
<dbReference type="PANTHER" id="PTHR47997">
    <property type="entry name" value="MYB DOMAIN PROTEIN 55"/>
    <property type="match status" value="1"/>
</dbReference>
<keyword evidence="3" id="KW-0805">Transcription regulation</keyword>
<evidence type="ECO:0000259" key="8">
    <source>
        <dbReference type="PROSITE" id="PS51294"/>
    </source>
</evidence>
<keyword evidence="2" id="KW-0677">Repeat</keyword>
<reference evidence="9" key="1">
    <citation type="submission" date="2018-10" db="EMBL/GenBank/DDBJ databases">
        <authorList>
            <person name="Zheng W."/>
        </authorList>
    </citation>
    <scope>NUCLEOTIDE SEQUENCE</scope>
</reference>
<keyword evidence="5" id="KW-0804">Transcription</keyword>
<keyword evidence="4" id="KW-0238">DNA-binding</keyword>
<proteinExistence type="evidence at transcript level"/>
<feature type="domain" description="Myb-like" evidence="7">
    <location>
        <begin position="62"/>
        <end position="112"/>
    </location>
</feature>
<name>A0A4D6UZQ1_9ROSI</name>
<evidence type="ECO:0000259" key="7">
    <source>
        <dbReference type="PROSITE" id="PS50090"/>
    </source>
</evidence>
<evidence type="ECO:0000256" key="5">
    <source>
        <dbReference type="ARBA" id="ARBA00023163"/>
    </source>
</evidence>
<dbReference type="InterPro" id="IPR001005">
    <property type="entry name" value="SANT/Myb"/>
</dbReference>
<evidence type="ECO:0000256" key="1">
    <source>
        <dbReference type="ARBA" id="ARBA00004123"/>
    </source>
</evidence>
<dbReference type="CDD" id="cd00167">
    <property type="entry name" value="SANT"/>
    <property type="match status" value="2"/>
</dbReference>